<dbReference type="Gene3D" id="2.130.10.10">
    <property type="entry name" value="YVTN repeat-like/Quinoprotein amine dehydrogenase"/>
    <property type="match status" value="1"/>
</dbReference>
<dbReference type="InterPro" id="IPR030916">
    <property type="entry name" value="ELWxxDGT_rpt"/>
</dbReference>
<gene>
    <name evidence="2" type="ORF">MYMAC_001830</name>
</gene>
<dbReference type="Proteomes" id="UP000217343">
    <property type="component" value="Chromosome"/>
</dbReference>
<feature type="region of interest" description="Disordered" evidence="1">
    <location>
        <begin position="287"/>
        <end position="313"/>
    </location>
</feature>
<dbReference type="EMBL" id="CP022203">
    <property type="protein sequence ID" value="ATB46238.1"/>
    <property type="molecule type" value="Genomic_DNA"/>
</dbReference>
<dbReference type="InterPro" id="IPR015943">
    <property type="entry name" value="WD40/YVTN_repeat-like_dom_sf"/>
</dbReference>
<sequence>MHGWRQLVGACLLAVGCGGAMTDAPAPGSPAPGGVTAQWEAPLPELGPATLLKDLYPPPDEPFPGPFGGPAPTDLLAFRDRLYFSAIDFAAGRGALWRSNGTTASTVPVKHLDDAPGRLTVVGNQLFFTGGFSEEHGNELWVSDGTTAGTRRVKDLTPASGTAFLENFIAVDDTLFFFRVVRMPLIFSSELELWRSDGTAGGTARVTELGQEGTFNGPLELASVGDLLFMSFGKTDTGTELWVSDGTAEGTHLVKDLLPGPASSFPRSLTPAAGVLYFSADDGEHGRELWRSDGTEEGTELVEDTRPGPEGSQAQPITVFKQRLYFATFTPRYAATELRKLNPDPSCHPRSQRVATIPNPYANIPREFFIFVSTFTATERKLYFTLYYDVGSPAPADVQLWRTDGTRKGTKLLYQPLLESPDLLPPRPVPTDDGRVVFYAYDEVHGHELWVTNGQPSGTRLLQDINPGPASSYPQDLLRAGDFIYFTAVDGVHGREIWTLPVPDPEAVQQQSSRE</sequence>
<dbReference type="PROSITE" id="PS51257">
    <property type="entry name" value="PROKAR_LIPOPROTEIN"/>
    <property type="match status" value="1"/>
</dbReference>
<dbReference type="AlphaFoldDB" id="A0A250JRF5"/>
<evidence type="ECO:0000313" key="2">
    <source>
        <dbReference type="EMBL" id="ATB46238.1"/>
    </source>
</evidence>
<reference evidence="2 3" key="1">
    <citation type="submission" date="2017-06" db="EMBL/GenBank/DDBJ databases">
        <title>Sequencing and comparative analysis of myxobacterial genomes.</title>
        <authorList>
            <person name="Rupp O."/>
            <person name="Goesmann A."/>
            <person name="Sogaard-Andersen L."/>
        </authorList>
    </citation>
    <scope>NUCLEOTIDE SEQUENCE [LARGE SCALE GENOMIC DNA]</scope>
    <source>
        <strain evidence="2 3">DSM 14697</strain>
    </source>
</reference>
<dbReference type="NCBIfam" id="TIGR04534">
    <property type="entry name" value="ELWxxDGT_rpt"/>
    <property type="match status" value="2"/>
</dbReference>
<protein>
    <recommendedName>
        <fullName evidence="4">Lipoprotein</fullName>
    </recommendedName>
</protein>
<organism evidence="2 3">
    <name type="scientific">Corallococcus macrosporus DSM 14697</name>
    <dbReference type="NCBI Taxonomy" id="1189310"/>
    <lineage>
        <taxon>Bacteria</taxon>
        <taxon>Pseudomonadati</taxon>
        <taxon>Myxococcota</taxon>
        <taxon>Myxococcia</taxon>
        <taxon>Myxococcales</taxon>
        <taxon>Cystobacterineae</taxon>
        <taxon>Myxococcaceae</taxon>
        <taxon>Corallococcus</taxon>
    </lineage>
</organism>
<proteinExistence type="predicted"/>
<name>A0A250JRF5_9BACT</name>
<keyword evidence="3" id="KW-1185">Reference proteome</keyword>
<evidence type="ECO:0000256" key="1">
    <source>
        <dbReference type="SAM" id="MobiDB-lite"/>
    </source>
</evidence>
<accession>A0A250JRF5</accession>
<evidence type="ECO:0000313" key="3">
    <source>
        <dbReference type="Proteomes" id="UP000217343"/>
    </source>
</evidence>
<evidence type="ECO:0008006" key="4">
    <source>
        <dbReference type="Google" id="ProtNLM"/>
    </source>
</evidence>
<dbReference type="SUPFAM" id="SSF63825">
    <property type="entry name" value="YWTD domain"/>
    <property type="match status" value="1"/>
</dbReference>
<dbReference type="KEGG" id="mmas:MYMAC_001830"/>